<accession>A0ABU0GB13</accession>
<dbReference type="RefSeq" id="WP_307375174.1">
    <property type="nucleotide sequence ID" value="NZ_JAUSUW010000011.1"/>
</dbReference>
<gene>
    <name evidence="1" type="ORF">J2045_003588</name>
</gene>
<keyword evidence="2" id="KW-1185">Reference proteome</keyword>
<organism evidence="1 2">
    <name type="scientific">Peteryoungia aggregata LMG 23059</name>
    <dbReference type="NCBI Taxonomy" id="1368425"/>
    <lineage>
        <taxon>Bacteria</taxon>
        <taxon>Pseudomonadati</taxon>
        <taxon>Pseudomonadota</taxon>
        <taxon>Alphaproteobacteria</taxon>
        <taxon>Hyphomicrobiales</taxon>
        <taxon>Rhizobiaceae</taxon>
        <taxon>Peteryoungia</taxon>
    </lineage>
</organism>
<evidence type="ECO:0000313" key="2">
    <source>
        <dbReference type="Proteomes" id="UP001238496"/>
    </source>
</evidence>
<evidence type="ECO:0000313" key="1">
    <source>
        <dbReference type="EMBL" id="MDQ0422540.1"/>
    </source>
</evidence>
<proteinExistence type="predicted"/>
<protein>
    <submittedName>
        <fullName evidence="1">Uncharacterized protein</fullName>
    </submittedName>
</protein>
<dbReference type="EMBL" id="JAUSUW010000011">
    <property type="protein sequence ID" value="MDQ0422540.1"/>
    <property type="molecule type" value="Genomic_DNA"/>
</dbReference>
<reference evidence="1 2" key="1">
    <citation type="submission" date="2023-07" db="EMBL/GenBank/DDBJ databases">
        <title>Genomic Encyclopedia of Type Strains, Phase IV (KMG-IV): sequencing the most valuable type-strain genomes for metagenomic binning, comparative biology and taxonomic classification.</title>
        <authorList>
            <person name="Goeker M."/>
        </authorList>
    </citation>
    <scope>NUCLEOTIDE SEQUENCE [LARGE SCALE GENOMIC DNA]</scope>
    <source>
        <strain evidence="1 2">DSM 1111</strain>
    </source>
</reference>
<comment type="caution">
    <text evidence="1">The sequence shown here is derived from an EMBL/GenBank/DDBJ whole genome shotgun (WGS) entry which is preliminary data.</text>
</comment>
<name>A0ABU0GB13_9HYPH</name>
<sequence length="51" mass="5962">MDRHLDEMGIENGFWLHALETPPDRLYHLTPEEMTHFKLVTEPVATAREGE</sequence>
<dbReference type="Proteomes" id="UP001238496">
    <property type="component" value="Unassembled WGS sequence"/>
</dbReference>